<dbReference type="AlphaFoldDB" id="A0A3N5BCX7"/>
<name>A0A3N5BCX7_9BACL</name>
<proteinExistence type="inferred from homology"/>
<dbReference type="InterPro" id="IPR006128">
    <property type="entry name" value="Lipoprotein_PsaA-like"/>
</dbReference>
<evidence type="ECO:0000256" key="4">
    <source>
        <dbReference type="ARBA" id="ARBA00022729"/>
    </source>
</evidence>
<dbReference type="RefSeq" id="WP_123808374.1">
    <property type="nucleotide sequence ID" value="NZ_RKRK01000005.1"/>
</dbReference>
<dbReference type="GO" id="GO:0046872">
    <property type="term" value="F:metal ion binding"/>
    <property type="evidence" value="ECO:0007669"/>
    <property type="project" value="UniProtKB-KW"/>
</dbReference>
<dbReference type="Pfam" id="PF01297">
    <property type="entry name" value="ZnuA"/>
    <property type="match status" value="1"/>
</dbReference>
<comment type="caution">
    <text evidence="7">The sequence shown here is derived from an EMBL/GenBank/DDBJ whole genome shotgun (WGS) entry which is preliminary data.</text>
</comment>
<dbReference type="InterPro" id="IPR006129">
    <property type="entry name" value="AdhesinB"/>
</dbReference>
<dbReference type="PROSITE" id="PS51257">
    <property type="entry name" value="PROKAR_LIPOPROTEIN"/>
    <property type="match status" value="1"/>
</dbReference>
<evidence type="ECO:0000313" key="8">
    <source>
        <dbReference type="Proteomes" id="UP000277108"/>
    </source>
</evidence>
<dbReference type="PRINTS" id="PR00691">
    <property type="entry name" value="ADHESINB"/>
</dbReference>
<evidence type="ECO:0000256" key="6">
    <source>
        <dbReference type="SAM" id="SignalP"/>
    </source>
</evidence>
<dbReference type="GO" id="GO:0030001">
    <property type="term" value="P:metal ion transport"/>
    <property type="evidence" value="ECO:0007669"/>
    <property type="project" value="InterPro"/>
</dbReference>
<keyword evidence="4 6" id="KW-0732">Signal</keyword>
<comment type="subcellular location">
    <subcellularLocation>
        <location evidence="1">Cell envelope</location>
    </subcellularLocation>
</comment>
<evidence type="ECO:0000256" key="2">
    <source>
        <dbReference type="ARBA" id="ARBA00022448"/>
    </source>
</evidence>
<dbReference type="EMBL" id="RKRK01000005">
    <property type="protein sequence ID" value="RPF54799.1"/>
    <property type="molecule type" value="Genomic_DNA"/>
</dbReference>
<keyword evidence="8" id="KW-1185">Reference proteome</keyword>
<reference evidence="7 8" key="1">
    <citation type="submission" date="2018-11" db="EMBL/GenBank/DDBJ databases">
        <title>Genomic Encyclopedia of Type Strains, Phase IV (KMG-IV): sequencing the most valuable type-strain genomes for metagenomic binning, comparative biology and taxonomic classification.</title>
        <authorList>
            <person name="Goeker M."/>
        </authorList>
    </citation>
    <scope>NUCLEOTIDE SEQUENCE [LARGE SCALE GENOMIC DNA]</scope>
    <source>
        <strain evidence="7 8">DSM 29158</strain>
    </source>
</reference>
<dbReference type="GO" id="GO:0007155">
    <property type="term" value="P:cell adhesion"/>
    <property type="evidence" value="ECO:0007669"/>
    <property type="project" value="InterPro"/>
</dbReference>
<protein>
    <submittedName>
        <fullName evidence="7">Manganese/zinc/iron transport system substrate-binding protein</fullName>
    </submittedName>
</protein>
<feature type="chain" id="PRO_5039728846" evidence="6">
    <location>
        <begin position="23"/>
        <end position="309"/>
    </location>
</feature>
<sequence length="309" mass="34735">MKKKIYLSIGVALMALIFAACSSNTEAGKDKNKPELVVTTTFLNDMVAVLEEGVEAFNTELIIPAGEDPHVYEPKASDLRALNEADVILYHGLNFEGRMTDVLNEGVSVTENFDTGTLEEMGYEEEIVVDPHFWFNLDLYKQAFERVKDTLIENNPEGEEQYEKNYEAYIAELNELDQYIENRIQEIPAESRILVTPHDAFGYLSTAYDMEVHAPQGISTDSEVSNNQIQKTADIIVDNNVKAIFVETTTNPDRMRRIQEVVASQGGEVELVGEGNELLSDSLAKEGENGDTFLSMYRHNIDIIVEHLK</sequence>
<keyword evidence="3" id="KW-0479">Metal-binding</keyword>
<evidence type="ECO:0000256" key="3">
    <source>
        <dbReference type="ARBA" id="ARBA00022723"/>
    </source>
</evidence>
<dbReference type="PANTHER" id="PTHR42953">
    <property type="entry name" value="HIGH-AFFINITY ZINC UPTAKE SYSTEM PROTEIN ZNUA-RELATED"/>
    <property type="match status" value="1"/>
</dbReference>
<accession>A0A3N5BCX7</accession>
<organism evidence="7 8">
    <name type="scientific">Abyssicoccus albus</name>
    <dbReference type="NCBI Taxonomy" id="1817405"/>
    <lineage>
        <taxon>Bacteria</taxon>
        <taxon>Bacillati</taxon>
        <taxon>Bacillota</taxon>
        <taxon>Bacilli</taxon>
        <taxon>Bacillales</taxon>
        <taxon>Abyssicoccaceae</taxon>
    </lineage>
</organism>
<dbReference type="SUPFAM" id="SSF53807">
    <property type="entry name" value="Helical backbone' metal receptor"/>
    <property type="match status" value="1"/>
</dbReference>
<dbReference type="InterPro" id="IPR050492">
    <property type="entry name" value="Bact_metal-bind_prot9"/>
</dbReference>
<feature type="signal peptide" evidence="6">
    <location>
        <begin position="1"/>
        <end position="22"/>
    </location>
</feature>
<evidence type="ECO:0000256" key="5">
    <source>
        <dbReference type="RuleBase" id="RU003512"/>
    </source>
</evidence>
<dbReference type="InterPro" id="IPR006127">
    <property type="entry name" value="ZnuA-like"/>
</dbReference>
<comment type="similarity">
    <text evidence="5">Belongs to the bacterial solute-binding protein 9 family.</text>
</comment>
<evidence type="ECO:0000313" key="7">
    <source>
        <dbReference type="EMBL" id="RPF54799.1"/>
    </source>
</evidence>
<dbReference type="PRINTS" id="PR00690">
    <property type="entry name" value="ADHESNFAMILY"/>
</dbReference>
<gene>
    <name evidence="7" type="ORF">EDD62_1576</name>
</gene>
<dbReference type="Gene3D" id="3.40.50.1980">
    <property type="entry name" value="Nitrogenase molybdenum iron protein domain"/>
    <property type="match status" value="2"/>
</dbReference>
<evidence type="ECO:0000256" key="1">
    <source>
        <dbReference type="ARBA" id="ARBA00004196"/>
    </source>
</evidence>
<keyword evidence="2 5" id="KW-0813">Transport</keyword>
<dbReference type="OrthoDB" id="9793396at2"/>
<dbReference type="GO" id="GO:0030313">
    <property type="term" value="C:cell envelope"/>
    <property type="evidence" value="ECO:0007669"/>
    <property type="project" value="UniProtKB-SubCell"/>
</dbReference>
<dbReference type="PANTHER" id="PTHR42953:SF1">
    <property type="entry name" value="METAL-BINDING PROTEIN HI_0362-RELATED"/>
    <property type="match status" value="1"/>
</dbReference>
<dbReference type="Proteomes" id="UP000277108">
    <property type="component" value="Unassembled WGS sequence"/>
</dbReference>